<dbReference type="GO" id="GO:0016020">
    <property type="term" value="C:membrane"/>
    <property type="evidence" value="ECO:0007669"/>
    <property type="project" value="UniProtKB-SubCell"/>
</dbReference>
<dbReference type="Gene3D" id="1.20.1250.20">
    <property type="entry name" value="MFS general substrate transporter like domains"/>
    <property type="match status" value="1"/>
</dbReference>
<evidence type="ECO:0000256" key="3">
    <source>
        <dbReference type="ARBA" id="ARBA00022989"/>
    </source>
</evidence>
<organism evidence="7 8">
    <name type="scientific">Cherax quadricarinatus</name>
    <name type="common">Australian red claw crayfish</name>
    <dbReference type="NCBI Taxonomy" id="27406"/>
    <lineage>
        <taxon>Eukaryota</taxon>
        <taxon>Metazoa</taxon>
        <taxon>Ecdysozoa</taxon>
        <taxon>Arthropoda</taxon>
        <taxon>Crustacea</taxon>
        <taxon>Multicrustacea</taxon>
        <taxon>Malacostraca</taxon>
        <taxon>Eumalacostraca</taxon>
        <taxon>Eucarida</taxon>
        <taxon>Decapoda</taxon>
        <taxon>Pleocyemata</taxon>
        <taxon>Astacidea</taxon>
        <taxon>Parastacoidea</taxon>
        <taxon>Parastacidae</taxon>
        <taxon>Cherax</taxon>
    </lineage>
</organism>
<keyword evidence="3 5" id="KW-1133">Transmembrane helix</keyword>
<feature type="transmembrane region" description="Helical" evidence="5">
    <location>
        <begin position="91"/>
        <end position="114"/>
    </location>
</feature>
<feature type="transmembrane region" description="Helical" evidence="5">
    <location>
        <begin position="134"/>
        <end position="151"/>
    </location>
</feature>
<protein>
    <recommendedName>
        <fullName evidence="6">Major facilitator superfamily (MFS) profile domain-containing protein</fullName>
    </recommendedName>
</protein>
<dbReference type="Pfam" id="PF00083">
    <property type="entry name" value="Sugar_tr"/>
    <property type="match status" value="1"/>
</dbReference>
<dbReference type="PANTHER" id="PTHR23503:SF127">
    <property type="entry name" value="FI08437P-RELATED"/>
    <property type="match status" value="1"/>
</dbReference>
<feature type="non-terminal residue" evidence="7">
    <location>
        <position position="1"/>
    </location>
</feature>
<dbReference type="Proteomes" id="UP001445076">
    <property type="component" value="Unassembled WGS sequence"/>
</dbReference>
<dbReference type="EMBL" id="JARKIK010000059">
    <property type="protein sequence ID" value="KAK8731826.1"/>
    <property type="molecule type" value="Genomic_DNA"/>
</dbReference>
<evidence type="ECO:0000256" key="4">
    <source>
        <dbReference type="ARBA" id="ARBA00023136"/>
    </source>
</evidence>
<proteinExistence type="predicted"/>
<dbReference type="PROSITE" id="PS50850">
    <property type="entry name" value="MFS"/>
    <property type="match status" value="1"/>
</dbReference>
<keyword evidence="2 5" id="KW-0812">Transmembrane</keyword>
<gene>
    <name evidence="7" type="ORF">OTU49_007286</name>
</gene>
<dbReference type="GO" id="GO:0015149">
    <property type="term" value="F:hexose transmembrane transporter activity"/>
    <property type="evidence" value="ECO:0007669"/>
    <property type="project" value="TreeGrafter"/>
</dbReference>
<dbReference type="InterPro" id="IPR045263">
    <property type="entry name" value="GLUT"/>
</dbReference>
<reference evidence="7 8" key="1">
    <citation type="journal article" date="2024" name="BMC Genomics">
        <title>Genome assembly of redclaw crayfish (Cherax quadricarinatus) provides insights into its immune adaptation and hypoxia tolerance.</title>
        <authorList>
            <person name="Liu Z."/>
            <person name="Zheng J."/>
            <person name="Li H."/>
            <person name="Fang K."/>
            <person name="Wang S."/>
            <person name="He J."/>
            <person name="Zhou D."/>
            <person name="Weng S."/>
            <person name="Chi M."/>
            <person name="Gu Z."/>
            <person name="He J."/>
            <person name="Li F."/>
            <person name="Wang M."/>
        </authorList>
    </citation>
    <scope>NUCLEOTIDE SEQUENCE [LARGE SCALE GENOMIC DNA]</scope>
    <source>
        <strain evidence="7">ZL_2023a</strain>
    </source>
</reference>
<name>A0AAW0WY13_CHEQU</name>
<dbReference type="InterPro" id="IPR020846">
    <property type="entry name" value="MFS_dom"/>
</dbReference>
<feature type="transmembrane region" description="Helical" evidence="5">
    <location>
        <begin position="187"/>
        <end position="213"/>
    </location>
</feature>
<comment type="subcellular location">
    <subcellularLocation>
        <location evidence="1">Membrane</location>
        <topology evidence="1">Multi-pass membrane protein</topology>
    </subcellularLocation>
</comment>
<evidence type="ECO:0000256" key="5">
    <source>
        <dbReference type="SAM" id="Phobius"/>
    </source>
</evidence>
<evidence type="ECO:0000313" key="8">
    <source>
        <dbReference type="Proteomes" id="UP001445076"/>
    </source>
</evidence>
<dbReference type="InterPro" id="IPR005828">
    <property type="entry name" value="MFS_sugar_transport-like"/>
</dbReference>
<feature type="transmembrane region" description="Helical" evidence="5">
    <location>
        <begin position="158"/>
        <end position="181"/>
    </location>
</feature>
<accession>A0AAW0WY13</accession>
<evidence type="ECO:0000259" key="6">
    <source>
        <dbReference type="PROSITE" id="PS50850"/>
    </source>
</evidence>
<evidence type="ECO:0000256" key="2">
    <source>
        <dbReference type="ARBA" id="ARBA00022692"/>
    </source>
</evidence>
<feature type="transmembrane region" description="Helical" evidence="5">
    <location>
        <begin position="255"/>
        <end position="275"/>
    </location>
</feature>
<dbReference type="AlphaFoldDB" id="A0AAW0WY13"/>
<feature type="transmembrane region" description="Helical" evidence="5">
    <location>
        <begin position="225"/>
        <end position="249"/>
    </location>
</feature>
<dbReference type="SUPFAM" id="SSF103473">
    <property type="entry name" value="MFS general substrate transporter"/>
    <property type="match status" value="1"/>
</dbReference>
<dbReference type="InterPro" id="IPR003663">
    <property type="entry name" value="Sugar/inositol_transpt"/>
</dbReference>
<dbReference type="InterPro" id="IPR036259">
    <property type="entry name" value="MFS_trans_sf"/>
</dbReference>
<feature type="domain" description="Major facilitator superfamily (MFS) profile" evidence="6">
    <location>
        <begin position="1"/>
        <end position="279"/>
    </location>
</feature>
<comment type="caution">
    <text evidence="7">The sequence shown here is derived from an EMBL/GenBank/DDBJ whole genome shotgun (WGS) entry which is preliminary data.</text>
</comment>
<keyword evidence="4 5" id="KW-0472">Membrane</keyword>
<feature type="transmembrane region" description="Helical" evidence="5">
    <location>
        <begin position="6"/>
        <end position="24"/>
    </location>
</feature>
<evidence type="ECO:0000313" key="7">
    <source>
        <dbReference type="EMBL" id="KAK8731826.1"/>
    </source>
</evidence>
<keyword evidence="8" id="KW-1185">Reference proteome</keyword>
<dbReference type="PANTHER" id="PTHR23503">
    <property type="entry name" value="SOLUTE CARRIER FAMILY 2"/>
    <property type="match status" value="1"/>
</dbReference>
<evidence type="ECO:0000256" key="1">
    <source>
        <dbReference type="ARBA" id="ARBA00004141"/>
    </source>
</evidence>
<dbReference type="PRINTS" id="PR00171">
    <property type="entry name" value="SUGRTRNSPORT"/>
</dbReference>
<sequence>YGWPYLLGGYIISVCLAIFLHPFLPESPTYCYIISHDETRGHKELSRLHGDNKYVEAEESLLRMHAKICATPQAGKTWTISRVFKFHGNKMPLIITILFNAGQQFSGINAVFYYSTLIFRSAGLNMYQSQGASIGAGAVNCFMAILAVPLIKYCRRRVLLLTSVALCTFCQIVLMVALKLISTSPYAPFVAIAALLSFVLVYGMGLGPVPFMIATEMFPVGPRSIGISLGGTSNWFGNLVVGLTFPLIQESLGELSFSIFIASSFLLFIFIYKFLPETYGKEEILINQLEEEQESAEGTSTSSIEGPSYFV</sequence>